<gene>
    <name evidence="1" type="ORF">HaLaN_15821</name>
</gene>
<dbReference type="EMBL" id="BLLF01001384">
    <property type="protein sequence ID" value="GFH18943.1"/>
    <property type="molecule type" value="Genomic_DNA"/>
</dbReference>
<evidence type="ECO:0000313" key="2">
    <source>
        <dbReference type="Proteomes" id="UP000485058"/>
    </source>
</evidence>
<comment type="caution">
    <text evidence="1">The sequence shown here is derived from an EMBL/GenBank/DDBJ whole genome shotgun (WGS) entry which is preliminary data.</text>
</comment>
<accession>A0A699Z8G2</accession>
<protein>
    <submittedName>
        <fullName evidence="1">Uncharacterized protein</fullName>
    </submittedName>
</protein>
<dbReference type="AlphaFoldDB" id="A0A699Z8G2"/>
<organism evidence="1 2">
    <name type="scientific">Haematococcus lacustris</name>
    <name type="common">Green alga</name>
    <name type="synonym">Haematococcus pluvialis</name>
    <dbReference type="NCBI Taxonomy" id="44745"/>
    <lineage>
        <taxon>Eukaryota</taxon>
        <taxon>Viridiplantae</taxon>
        <taxon>Chlorophyta</taxon>
        <taxon>core chlorophytes</taxon>
        <taxon>Chlorophyceae</taxon>
        <taxon>CS clade</taxon>
        <taxon>Chlamydomonadales</taxon>
        <taxon>Haematococcaceae</taxon>
        <taxon>Haematococcus</taxon>
    </lineage>
</organism>
<sequence>MQIDVEVAAPAEDQGQGTCADPYIIAGLPSRSGLQVFGEGRSTVGAAINYQWRSRPSPDFSYLLLGDCPETRVVTVDNGLAGSGQCIPVRNRWNTELIVFAHSPGICTTPYFPTAPVACCLLWHSGPGHCLNPVPIAGLLPGRPFTTWGSGSSTCNATKSWGVTYNPDFTYRLLGDVAAARTVVVDSCVPGHYSWDTELRVFVDLPGICGQLRLQEEALVAFDDDGSACTPGSSRLVFPAPRGASFLIVVSGYRAFSRCGAAHISVATINTALSPAPPSPPWPPGDLGTCFAPLPIPLPTTGLGSVVSGQGQSTCNARNTWTGPWTLRDFTHLLRAAPQPRIVTVDSCVPGEAAWDTLLLVMAVEAVNETLCLQTSPPWEARDDDSSPCGNARSRVTFLAAANTQHLVVVRAYLSPATVSSWLAWPAIDLRWP</sequence>
<proteinExistence type="predicted"/>
<dbReference type="Proteomes" id="UP000485058">
    <property type="component" value="Unassembled WGS sequence"/>
</dbReference>
<name>A0A699Z8G2_HAELA</name>
<reference evidence="1 2" key="1">
    <citation type="submission" date="2020-02" db="EMBL/GenBank/DDBJ databases">
        <title>Draft genome sequence of Haematococcus lacustris strain NIES-144.</title>
        <authorList>
            <person name="Morimoto D."/>
            <person name="Nakagawa S."/>
            <person name="Yoshida T."/>
            <person name="Sawayama S."/>
        </authorList>
    </citation>
    <scope>NUCLEOTIDE SEQUENCE [LARGE SCALE GENOMIC DNA]</scope>
    <source>
        <strain evidence="1 2">NIES-144</strain>
    </source>
</reference>
<keyword evidence="2" id="KW-1185">Reference proteome</keyword>
<evidence type="ECO:0000313" key="1">
    <source>
        <dbReference type="EMBL" id="GFH18943.1"/>
    </source>
</evidence>